<keyword evidence="1" id="KW-0645">Protease</keyword>
<keyword evidence="1" id="KW-0378">Hydrolase</keyword>
<dbReference type="GO" id="GO:0030246">
    <property type="term" value="F:carbohydrate binding"/>
    <property type="evidence" value="ECO:0007669"/>
    <property type="project" value="InterPro"/>
</dbReference>
<dbReference type="Gene3D" id="2.60.40.1120">
    <property type="entry name" value="Carboxypeptidase-like, regulatory domain"/>
    <property type="match status" value="1"/>
</dbReference>
<dbReference type="RefSeq" id="WP_133644748.1">
    <property type="nucleotide sequence ID" value="NZ_SNYI01000003.1"/>
</dbReference>
<proteinExistence type="predicted"/>
<evidence type="ECO:0000313" key="1">
    <source>
        <dbReference type="EMBL" id="TDQ29159.1"/>
    </source>
</evidence>
<dbReference type="InterPro" id="IPR013783">
    <property type="entry name" value="Ig-like_fold"/>
</dbReference>
<dbReference type="InterPro" id="IPR036116">
    <property type="entry name" value="FN3_sf"/>
</dbReference>
<dbReference type="InterPro" id="IPR011042">
    <property type="entry name" value="6-blade_b-propeller_TolB-like"/>
</dbReference>
<dbReference type="Proteomes" id="UP000295468">
    <property type="component" value="Unassembled WGS sequence"/>
</dbReference>
<organism evidence="1 2">
    <name type="scientific">Zeaxanthinibacter enoshimensis</name>
    <dbReference type="NCBI Taxonomy" id="392009"/>
    <lineage>
        <taxon>Bacteria</taxon>
        <taxon>Pseudomonadati</taxon>
        <taxon>Bacteroidota</taxon>
        <taxon>Flavobacteriia</taxon>
        <taxon>Flavobacteriales</taxon>
        <taxon>Flavobacteriaceae</taxon>
        <taxon>Zeaxanthinibacter</taxon>
    </lineage>
</organism>
<evidence type="ECO:0000313" key="2">
    <source>
        <dbReference type="Proteomes" id="UP000295468"/>
    </source>
</evidence>
<gene>
    <name evidence="1" type="ORF">CLV82_2613</name>
</gene>
<dbReference type="OrthoDB" id="9815657at2"/>
<dbReference type="AlphaFoldDB" id="A0A4R6TIZ1"/>
<dbReference type="SUPFAM" id="SSF69304">
    <property type="entry name" value="Tricorn protease N-terminal domain"/>
    <property type="match status" value="1"/>
</dbReference>
<comment type="caution">
    <text evidence="1">The sequence shown here is derived from an EMBL/GenBank/DDBJ whole genome shotgun (WGS) entry which is preliminary data.</text>
</comment>
<dbReference type="GO" id="GO:0004180">
    <property type="term" value="F:carboxypeptidase activity"/>
    <property type="evidence" value="ECO:0007669"/>
    <property type="project" value="UniProtKB-KW"/>
</dbReference>
<dbReference type="Gene3D" id="2.120.10.30">
    <property type="entry name" value="TolB, C-terminal domain"/>
    <property type="match status" value="2"/>
</dbReference>
<keyword evidence="1" id="KW-0121">Carboxypeptidase</keyword>
<reference evidence="1 2" key="1">
    <citation type="submission" date="2019-03" db="EMBL/GenBank/DDBJ databases">
        <title>Genomic Encyclopedia of Archaeal and Bacterial Type Strains, Phase II (KMG-II): from individual species to whole genera.</title>
        <authorList>
            <person name="Goeker M."/>
        </authorList>
    </citation>
    <scope>NUCLEOTIDE SEQUENCE [LARGE SCALE GENOMIC DNA]</scope>
    <source>
        <strain evidence="1 2">DSM 18435</strain>
    </source>
</reference>
<dbReference type="InterPro" id="IPR013784">
    <property type="entry name" value="Carb-bd-like_fold"/>
</dbReference>
<dbReference type="SUPFAM" id="SSF49265">
    <property type="entry name" value="Fibronectin type III"/>
    <property type="match status" value="1"/>
</dbReference>
<accession>A0A4R6TIZ1</accession>
<dbReference type="PROSITE" id="PS51257">
    <property type="entry name" value="PROKAR_LIPOPROTEIN"/>
    <property type="match status" value="1"/>
</dbReference>
<name>A0A4R6TIZ1_9FLAO</name>
<sequence length="502" mass="54950">MNRSLKIAGVILSVFAFFTSCDEETLGENAFGTLKGKVVINGDNMPLGNVKITTNPVSTTVFTDNQGEFTISDIQIGDYSVQAELDEYETAFEPANILEGKISQVVFELDSLKARNLSPKSPVLLAPIDEAEGVKPDVTFIWSSSKNDDDDILYTLQLRNGETNEITIFERVQDTTITVKDLAIGKVYFWQVTATDDVTTPVQSEISSFRVQGTSANSYLFVRNIDGKNVIFSGGDGTEGDQNVIRISSLQSNSYRPRKNNDTDKVAFLRTVGAETHLFTMDPDGSNVRQLTSTIPVAGFRQSAVDFSWAANGGAIYYPNFDKLYRVNPDGGGSVMVYQTPDGSLISEVDVAELDQDLLLLKTNDLSGYNVRIFTYRLSTGSEETVVLENVTGGAGSIDISANGDKILYNLDTSGAENSVYRLFSSRIFIYYTSTAIVTQVETGVATGQNDYDGRFSPSEGSIIFSRSNNTNNAIPSVLRVNLDGQNDEGLLFSEAYMPDWH</sequence>
<dbReference type="Pfam" id="PF13620">
    <property type="entry name" value="CarboxypepD_reg"/>
    <property type="match status" value="1"/>
</dbReference>
<keyword evidence="2" id="KW-1185">Reference proteome</keyword>
<dbReference type="EMBL" id="SNYI01000003">
    <property type="protein sequence ID" value="TDQ29159.1"/>
    <property type="molecule type" value="Genomic_DNA"/>
</dbReference>
<dbReference type="SUPFAM" id="SSF49452">
    <property type="entry name" value="Starch-binding domain-like"/>
    <property type="match status" value="1"/>
</dbReference>
<protein>
    <submittedName>
        <fullName evidence="1">Carboxypeptidase family protein</fullName>
    </submittedName>
</protein>
<dbReference type="Gene3D" id="2.60.40.10">
    <property type="entry name" value="Immunoglobulins"/>
    <property type="match status" value="1"/>
</dbReference>